<dbReference type="OrthoDB" id="7390937at2"/>
<reference evidence="1 2" key="1">
    <citation type="submission" date="2019-07" db="EMBL/GenBank/DDBJ databases">
        <title>Whole genome shotgun sequence of Novosphingobium sediminis NBRC 106119.</title>
        <authorList>
            <person name="Hosoyama A."/>
            <person name="Uohara A."/>
            <person name="Ohji S."/>
            <person name="Ichikawa N."/>
        </authorList>
    </citation>
    <scope>NUCLEOTIDE SEQUENCE [LARGE SCALE GENOMIC DNA]</scope>
    <source>
        <strain evidence="1 2">NBRC 106119</strain>
    </source>
</reference>
<gene>
    <name evidence="1" type="ORF">NSE01_09750</name>
</gene>
<accession>A0A512AHP1</accession>
<name>A0A512AHP1_9SPHN</name>
<protein>
    <recommendedName>
        <fullName evidence="3">ABC transporter</fullName>
    </recommendedName>
</protein>
<proteinExistence type="predicted"/>
<dbReference type="AlphaFoldDB" id="A0A512AHP1"/>
<dbReference type="EMBL" id="BJYR01000007">
    <property type="protein sequence ID" value="GEN99142.1"/>
    <property type="molecule type" value="Genomic_DNA"/>
</dbReference>
<dbReference type="Proteomes" id="UP000321464">
    <property type="component" value="Unassembled WGS sequence"/>
</dbReference>
<sequence>MIGALALAGCTRSSPPPTLGLFTSLPILWSEADSVSAQLAAPAKPHWARPVLEDGHRLVPLDTLLHPEAVADLVVAQPRPLEPAENVALDAWVRAGGHLLLFADPLLTAESRFALGDPRRPADTVLLGPILSHWGLVLHEAGEGRENAGTPFPVDAPGEFSSLAEGPRYCRIEQARLIAECRIGKGFALIVADAALLEPADGPDAGTRAQALRSLMRRAFIR</sequence>
<organism evidence="1 2">
    <name type="scientific">Novosphingobium sediminis</name>
    <dbReference type="NCBI Taxonomy" id="707214"/>
    <lineage>
        <taxon>Bacteria</taxon>
        <taxon>Pseudomonadati</taxon>
        <taxon>Pseudomonadota</taxon>
        <taxon>Alphaproteobacteria</taxon>
        <taxon>Sphingomonadales</taxon>
        <taxon>Sphingomonadaceae</taxon>
        <taxon>Novosphingobium</taxon>
    </lineage>
</organism>
<evidence type="ECO:0008006" key="3">
    <source>
        <dbReference type="Google" id="ProtNLM"/>
    </source>
</evidence>
<evidence type="ECO:0000313" key="2">
    <source>
        <dbReference type="Proteomes" id="UP000321464"/>
    </source>
</evidence>
<evidence type="ECO:0000313" key="1">
    <source>
        <dbReference type="EMBL" id="GEN99142.1"/>
    </source>
</evidence>
<dbReference type="RefSeq" id="WP_147158513.1">
    <property type="nucleotide sequence ID" value="NZ_BJYR01000007.1"/>
</dbReference>
<comment type="caution">
    <text evidence="1">The sequence shown here is derived from an EMBL/GenBank/DDBJ whole genome shotgun (WGS) entry which is preliminary data.</text>
</comment>
<keyword evidence="2" id="KW-1185">Reference proteome</keyword>